<comment type="caution">
    <text evidence="3">The sequence shown here is derived from an EMBL/GenBank/DDBJ whole genome shotgun (WGS) entry which is preliminary data.</text>
</comment>
<feature type="domain" description="Cell wall-active antibiotics response LiaF-like C-terminal" evidence="2">
    <location>
        <begin position="53"/>
        <end position="109"/>
    </location>
</feature>
<dbReference type="InterPro" id="IPR024425">
    <property type="entry name" value="LiaF-like_C"/>
</dbReference>
<dbReference type="Proteomes" id="UP001595751">
    <property type="component" value="Unassembled WGS sequence"/>
</dbReference>
<keyword evidence="4" id="KW-1185">Reference proteome</keyword>
<evidence type="ECO:0000256" key="1">
    <source>
        <dbReference type="SAM" id="MobiDB-lite"/>
    </source>
</evidence>
<evidence type="ECO:0000313" key="3">
    <source>
        <dbReference type="EMBL" id="MFC3849901.1"/>
    </source>
</evidence>
<accession>A0ABV7ZR91</accession>
<dbReference type="EMBL" id="JBHRZN010000002">
    <property type="protein sequence ID" value="MFC3849901.1"/>
    <property type="molecule type" value="Genomic_DNA"/>
</dbReference>
<reference evidence="4" key="1">
    <citation type="journal article" date="2019" name="Int. J. Syst. Evol. Microbiol.">
        <title>The Global Catalogue of Microorganisms (GCM) 10K type strain sequencing project: providing services to taxonomists for standard genome sequencing and annotation.</title>
        <authorList>
            <consortium name="The Broad Institute Genomics Platform"/>
            <consortium name="The Broad Institute Genome Sequencing Center for Infectious Disease"/>
            <person name="Wu L."/>
            <person name="Ma J."/>
        </authorList>
    </citation>
    <scope>NUCLEOTIDE SEQUENCE [LARGE SCALE GENOMIC DNA]</scope>
    <source>
        <strain evidence="4">CCUG 53252</strain>
    </source>
</reference>
<evidence type="ECO:0000313" key="4">
    <source>
        <dbReference type="Proteomes" id="UP001595751"/>
    </source>
</evidence>
<feature type="compositionally biased region" description="Polar residues" evidence="1">
    <location>
        <begin position="23"/>
        <end position="38"/>
    </location>
</feature>
<dbReference type="RefSeq" id="WP_290289084.1">
    <property type="nucleotide sequence ID" value="NZ_CP047211.1"/>
</dbReference>
<gene>
    <name evidence="3" type="ORF">ACFORJ_06950</name>
</gene>
<proteinExistence type="predicted"/>
<name>A0ABV7ZR91_9CORY</name>
<feature type="region of interest" description="Disordered" evidence="1">
    <location>
        <begin position="1"/>
        <end position="38"/>
    </location>
</feature>
<sequence>MARGADQPYESSFGRGSAPARFTISNSPDTPRQNGTATVFGSKEMSGWWSPKNETTWWSVFGELKLDLSRAELPSDNIVLDLQSFFSEIEITVPSGTRVIMDMTTPMTEVINHLNPNAQPNGLTVVLDGIVMFGEIKIREA</sequence>
<organism evidence="3 4">
    <name type="scientific">Corynebacterium hansenii</name>
    <dbReference type="NCBI Taxonomy" id="394964"/>
    <lineage>
        <taxon>Bacteria</taxon>
        <taxon>Bacillati</taxon>
        <taxon>Actinomycetota</taxon>
        <taxon>Actinomycetes</taxon>
        <taxon>Mycobacteriales</taxon>
        <taxon>Corynebacteriaceae</taxon>
        <taxon>Corynebacterium</taxon>
    </lineage>
</organism>
<evidence type="ECO:0000259" key="2">
    <source>
        <dbReference type="Pfam" id="PF09922"/>
    </source>
</evidence>
<dbReference type="Pfam" id="PF09922">
    <property type="entry name" value="LiaF-like_C"/>
    <property type="match status" value="1"/>
</dbReference>
<protein>
    <submittedName>
        <fullName evidence="3">LiaF domain-containing protein</fullName>
    </submittedName>
</protein>